<dbReference type="InterPro" id="IPR050469">
    <property type="entry name" value="Diguanylate_Cyclase"/>
</dbReference>
<dbReference type="Proteomes" id="UP000235828">
    <property type="component" value="Chromosome A"/>
</dbReference>
<dbReference type="InterPro" id="IPR043128">
    <property type="entry name" value="Rev_trsase/Diguanyl_cyclase"/>
</dbReference>
<dbReference type="Gene3D" id="3.30.70.270">
    <property type="match status" value="1"/>
</dbReference>
<dbReference type="GO" id="GO:0005886">
    <property type="term" value="C:plasma membrane"/>
    <property type="evidence" value="ECO:0007669"/>
    <property type="project" value="TreeGrafter"/>
</dbReference>
<reference evidence="5 6" key="1">
    <citation type="submission" date="2017-10" db="EMBL/GenBank/DDBJ databases">
        <authorList>
            <person name="Banno H."/>
            <person name="Chua N.-H."/>
        </authorList>
    </citation>
    <scope>NUCLEOTIDE SEQUENCE [LARGE SCALE GENOMIC DNA]</scope>
    <source>
        <strain evidence="5">Vibrio tapetis CECT4600</strain>
    </source>
</reference>
<accession>A0A2N8ZEK5</accession>
<comment type="catalytic activity">
    <reaction evidence="2">
        <text>2 GTP = 3',3'-c-di-GMP + 2 diphosphate</text>
        <dbReference type="Rhea" id="RHEA:24898"/>
        <dbReference type="ChEBI" id="CHEBI:33019"/>
        <dbReference type="ChEBI" id="CHEBI:37565"/>
        <dbReference type="ChEBI" id="CHEBI:58805"/>
        <dbReference type="EC" id="2.7.7.65"/>
    </reaction>
</comment>
<proteinExistence type="predicted"/>
<dbReference type="InterPro" id="IPR000160">
    <property type="entry name" value="GGDEF_dom"/>
</dbReference>
<gene>
    <name evidence="5" type="ORF">VTAP4600_A2364</name>
</gene>
<protein>
    <recommendedName>
        <fullName evidence="1">diguanylate cyclase</fullName>
        <ecNumber evidence="1">2.7.7.65</ecNumber>
    </recommendedName>
</protein>
<dbReference type="CDD" id="cd01949">
    <property type="entry name" value="GGDEF"/>
    <property type="match status" value="1"/>
</dbReference>
<dbReference type="GO" id="GO:0043709">
    <property type="term" value="P:cell adhesion involved in single-species biofilm formation"/>
    <property type="evidence" value="ECO:0007669"/>
    <property type="project" value="TreeGrafter"/>
</dbReference>
<dbReference type="GO" id="GO:0052621">
    <property type="term" value="F:diguanylate cyclase activity"/>
    <property type="evidence" value="ECO:0007669"/>
    <property type="project" value="UniProtKB-EC"/>
</dbReference>
<dbReference type="InterPro" id="IPR029787">
    <property type="entry name" value="Nucleotide_cyclase"/>
</dbReference>
<evidence type="ECO:0000256" key="3">
    <source>
        <dbReference type="SAM" id="Coils"/>
    </source>
</evidence>
<dbReference type="PANTHER" id="PTHR45138">
    <property type="entry name" value="REGULATORY COMPONENTS OF SENSORY TRANSDUCTION SYSTEM"/>
    <property type="match status" value="1"/>
</dbReference>
<dbReference type="EMBL" id="LT960611">
    <property type="protein sequence ID" value="SON50343.1"/>
    <property type="molecule type" value="Genomic_DNA"/>
</dbReference>
<organism evidence="5 6">
    <name type="scientific">Vibrio tapetis subsp. tapetis</name>
    <dbReference type="NCBI Taxonomy" id="1671868"/>
    <lineage>
        <taxon>Bacteria</taxon>
        <taxon>Pseudomonadati</taxon>
        <taxon>Pseudomonadota</taxon>
        <taxon>Gammaproteobacteria</taxon>
        <taxon>Vibrionales</taxon>
        <taxon>Vibrionaceae</taxon>
        <taxon>Vibrio</taxon>
    </lineage>
</organism>
<evidence type="ECO:0000259" key="4">
    <source>
        <dbReference type="PROSITE" id="PS50887"/>
    </source>
</evidence>
<keyword evidence="6" id="KW-1185">Reference proteome</keyword>
<dbReference type="PROSITE" id="PS50887">
    <property type="entry name" value="GGDEF"/>
    <property type="match status" value="1"/>
</dbReference>
<evidence type="ECO:0000256" key="1">
    <source>
        <dbReference type="ARBA" id="ARBA00012528"/>
    </source>
</evidence>
<feature type="coiled-coil region" evidence="3">
    <location>
        <begin position="172"/>
        <end position="199"/>
    </location>
</feature>
<evidence type="ECO:0000313" key="5">
    <source>
        <dbReference type="EMBL" id="SON50343.1"/>
    </source>
</evidence>
<evidence type="ECO:0000256" key="2">
    <source>
        <dbReference type="ARBA" id="ARBA00034247"/>
    </source>
</evidence>
<dbReference type="SMART" id="SM00267">
    <property type="entry name" value="GGDEF"/>
    <property type="match status" value="1"/>
</dbReference>
<sequence length="523" mass="60377">MSDLNSLEEELRLELHDLKCKLDQSRLSQRDSLFKFKREQNVLKRIVANLSDACKGQNNDLDKSLTSIKQDLEQQKDVSKLIPKLVILERKLKQNTVTMERQTVHLNERIKHSGETLQRIPGLPAQLKRELRNLLHFPSNKLTKEIDQAIRLLTLYERATKIMASNSRNNLNVEQNVDNDQLNRLADELQNLITELDFDGESGDLLTDIRAKLLVGTSPTDLFELILQILKLVIQGTHFERKSSEQFLDQVNGSLAGVLKHANKSLEQSQSYTDHRKGMHKEIGDLVSQSKLTVETETDLDSLKTTINPLLDKISSLTERLEHVEKREQQLIERINYETNQLESVFELTQDYRRRLQDQAQRMLLDPLTKVYNRAALTDKLEIEYRRWIRSQHSLRVVLIDIDNFKALNDSFGYTAGDKALKIIARTIKNIIKDTDTVARFSGEEFVVLLPDQVDNESRTLFARLQAQIGKLPFKFRDQQIQITTSIASSTFRDSDTPEEVLERLNLSLSRAKQNGTDQLIWQ</sequence>
<dbReference type="GO" id="GO:1902201">
    <property type="term" value="P:negative regulation of bacterial-type flagellum-dependent cell motility"/>
    <property type="evidence" value="ECO:0007669"/>
    <property type="project" value="TreeGrafter"/>
</dbReference>
<dbReference type="Pfam" id="PF00990">
    <property type="entry name" value="GGDEF"/>
    <property type="match status" value="1"/>
</dbReference>
<keyword evidence="3" id="KW-0175">Coiled coil</keyword>
<dbReference type="InterPro" id="IPR048516">
    <property type="entry name" value="DGCcoil"/>
</dbReference>
<evidence type="ECO:0000313" key="6">
    <source>
        <dbReference type="Proteomes" id="UP000235828"/>
    </source>
</evidence>
<dbReference type="PANTHER" id="PTHR45138:SF9">
    <property type="entry name" value="DIGUANYLATE CYCLASE DGCM-RELATED"/>
    <property type="match status" value="1"/>
</dbReference>
<dbReference type="SUPFAM" id="SSF55073">
    <property type="entry name" value="Nucleotide cyclase"/>
    <property type="match status" value="1"/>
</dbReference>
<dbReference type="KEGG" id="vta:A2364"/>
<dbReference type="EC" id="2.7.7.65" evidence="1"/>
<feature type="domain" description="GGDEF" evidence="4">
    <location>
        <begin position="393"/>
        <end position="523"/>
    </location>
</feature>
<name>A0A2N8ZEK5_9VIBR</name>
<dbReference type="NCBIfam" id="TIGR00254">
    <property type="entry name" value="GGDEF"/>
    <property type="match status" value="1"/>
</dbReference>
<dbReference type="Pfam" id="PF20975">
    <property type="entry name" value="DGCcoil"/>
    <property type="match status" value="1"/>
</dbReference>
<dbReference type="AlphaFoldDB" id="A0A2N8ZEK5"/>